<protein>
    <recommendedName>
        <fullName evidence="3">G domain-containing protein</fullName>
    </recommendedName>
</protein>
<evidence type="ECO:0000256" key="2">
    <source>
        <dbReference type="SAM" id="MobiDB-lite"/>
    </source>
</evidence>
<dbReference type="OrthoDB" id="8954335at2759"/>
<dbReference type="InterPro" id="IPR027417">
    <property type="entry name" value="P-loop_NTPase"/>
</dbReference>
<feature type="domain" description="G" evidence="3">
    <location>
        <begin position="34"/>
        <end position="102"/>
    </location>
</feature>
<keyword evidence="5" id="KW-1185">Reference proteome</keyword>
<comment type="caution">
    <text evidence="4">The sequence shown here is derived from an EMBL/GenBank/DDBJ whole genome shotgun (WGS) entry which is preliminary data.</text>
</comment>
<dbReference type="GO" id="GO:0005525">
    <property type="term" value="F:GTP binding"/>
    <property type="evidence" value="ECO:0007669"/>
    <property type="project" value="InterPro"/>
</dbReference>
<reference evidence="4 5" key="1">
    <citation type="submission" date="2015-08" db="EMBL/GenBank/DDBJ databases">
        <title>Genome sequencing of Penicillium nordicum.</title>
        <authorList>
            <person name="Nguyen H.D."/>
            <person name="Seifert K.A."/>
        </authorList>
    </citation>
    <scope>NUCLEOTIDE SEQUENCE [LARGE SCALE GENOMIC DNA]</scope>
    <source>
        <strain evidence="4 5">DAOMC 185683</strain>
    </source>
</reference>
<organism evidence="4 5">
    <name type="scientific">Penicillium nordicum</name>
    <dbReference type="NCBI Taxonomy" id="229535"/>
    <lineage>
        <taxon>Eukaryota</taxon>
        <taxon>Fungi</taxon>
        <taxon>Dikarya</taxon>
        <taxon>Ascomycota</taxon>
        <taxon>Pezizomycotina</taxon>
        <taxon>Eurotiomycetes</taxon>
        <taxon>Eurotiomycetidae</taxon>
        <taxon>Eurotiales</taxon>
        <taxon>Aspergillaceae</taxon>
        <taxon>Penicillium</taxon>
    </lineage>
</organism>
<evidence type="ECO:0000256" key="1">
    <source>
        <dbReference type="SAM" id="Coils"/>
    </source>
</evidence>
<evidence type="ECO:0000313" key="4">
    <source>
        <dbReference type="EMBL" id="KOS44232.1"/>
    </source>
</evidence>
<dbReference type="Proteomes" id="UP000037696">
    <property type="component" value="Unassembled WGS sequence"/>
</dbReference>
<keyword evidence="1" id="KW-0175">Coiled coil</keyword>
<dbReference type="STRING" id="229535.A0A0M9WGR2"/>
<feature type="coiled-coil region" evidence="1">
    <location>
        <begin position="254"/>
        <end position="357"/>
    </location>
</feature>
<dbReference type="SUPFAM" id="SSF52540">
    <property type="entry name" value="P-loop containing nucleoside triphosphate hydrolases"/>
    <property type="match status" value="1"/>
</dbReference>
<dbReference type="EMBL" id="LHQQ01000065">
    <property type="protein sequence ID" value="KOS44232.1"/>
    <property type="molecule type" value="Genomic_DNA"/>
</dbReference>
<dbReference type="InterPro" id="IPR006073">
    <property type="entry name" value="GTP-bd"/>
</dbReference>
<evidence type="ECO:0000313" key="5">
    <source>
        <dbReference type="Proteomes" id="UP000037696"/>
    </source>
</evidence>
<sequence length="569" mass="65630">MSIKERSSSSMRSHSQNNYPFREPIEQQVSDVYIAIMGVTGAGKSKFISQLADSHVPVGSGLNACTQDVAVYRCKSSGPANIWLVDTPGFDDTHRNDTDVLREIANWLMESFSSKKVILNGIIYLHRITDIRMQGSAMKNLFMFKKLCGPDALKNVILATTMWERVSLEDGERREQELERTSEFWGEMIMRGALLKRHQNNANSAWSLVDVFASKSSTKRKAVLTIQQEMVVQHKPLAKTDAGMELESSLVQEREKWSRELERTRDDMREALAAKDKESLEQLRETEAKMNKKIDEIERAREELKRGLQKQYENRIWKLKIALDKQTLDAEHNKKKLQELEKTVDEMQAETEEPTEEPRLTATLPLDRESSTPIIEGESCTRSGTGEYNLSMSGYRYFFCGPRYQTWRMAKTHISDYTSFVAMLRSHVITHLCFGTNGSWYCNYHRTKEHRQLSSNFEQEYLSLYRKLQEDIGDDRPTAVALGGRGHYFFSTDDYKWWNLPNEIESVAAPTSIKQLWLGRNDTFVLVKECGTIYFDLKGHYTSLSKRLCELKARGQSIKVSDFYFFSTS</sequence>
<feature type="region of interest" description="Disordered" evidence="2">
    <location>
        <begin position="1"/>
        <end position="21"/>
    </location>
</feature>
<name>A0A0M9WGR2_9EURO</name>
<dbReference type="Pfam" id="PF01926">
    <property type="entry name" value="MMR_HSR1"/>
    <property type="match status" value="1"/>
</dbReference>
<gene>
    <name evidence="4" type="ORF">ACN38_g4863</name>
</gene>
<dbReference type="Gene3D" id="3.40.50.300">
    <property type="entry name" value="P-loop containing nucleotide triphosphate hydrolases"/>
    <property type="match status" value="1"/>
</dbReference>
<accession>A0A0M9WGR2</accession>
<dbReference type="AlphaFoldDB" id="A0A0M9WGR2"/>
<evidence type="ECO:0000259" key="3">
    <source>
        <dbReference type="Pfam" id="PF01926"/>
    </source>
</evidence>
<proteinExistence type="predicted"/>